<protein>
    <submittedName>
        <fullName evidence="2">Uncharacterized protein</fullName>
    </submittedName>
</protein>
<keyword evidence="1" id="KW-0472">Membrane</keyword>
<dbReference type="EMBL" id="GBXM01010532">
    <property type="protein sequence ID" value="JAH98045.1"/>
    <property type="molecule type" value="Transcribed_RNA"/>
</dbReference>
<keyword evidence="1" id="KW-1133">Transmembrane helix</keyword>
<reference evidence="2" key="1">
    <citation type="submission" date="2014-11" db="EMBL/GenBank/DDBJ databases">
        <authorList>
            <person name="Amaro Gonzalez C."/>
        </authorList>
    </citation>
    <scope>NUCLEOTIDE SEQUENCE</scope>
</reference>
<proteinExistence type="predicted"/>
<feature type="transmembrane region" description="Helical" evidence="1">
    <location>
        <begin position="28"/>
        <end position="48"/>
    </location>
</feature>
<dbReference type="AlphaFoldDB" id="A0A0E9X860"/>
<evidence type="ECO:0000313" key="2">
    <source>
        <dbReference type="EMBL" id="JAH98045.1"/>
    </source>
</evidence>
<sequence length="66" mass="7920">MQKTKKYCFTFLVEYKCDAWMFIRREHVFFLFCFCCVLSFVPQSIAISRVEARVQGRREGDLVQVD</sequence>
<organism evidence="2">
    <name type="scientific">Anguilla anguilla</name>
    <name type="common">European freshwater eel</name>
    <name type="synonym">Muraena anguilla</name>
    <dbReference type="NCBI Taxonomy" id="7936"/>
    <lineage>
        <taxon>Eukaryota</taxon>
        <taxon>Metazoa</taxon>
        <taxon>Chordata</taxon>
        <taxon>Craniata</taxon>
        <taxon>Vertebrata</taxon>
        <taxon>Euteleostomi</taxon>
        <taxon>Actinopterygii</taxon>
        <taxon>Neopterygii</taxon>
        <taxon>Teleostei</taxon>
        <taxon>Anguilliformes</taxon>
        <taxon>Anguillidae</taxon>
        <taxon>Anguilla</taxon>
    </lineage>
</organism>
<accession>A0A0E9X860</accession>
<name>A0A0E9X860_ANGAN</name>
<reference evidence="2" key="2">
    <citation type="journal article" date="2015" name="Fish Shellfish Immunol.">
        <title>Early steps in the European eel (Anguilla anguilla)-Vibrio vulnificus interaction in the gills: Role of the RtxA13 toxin.</title>
        <authorList>
            <person name="Callol A."/>
            <person name="Pajuelo D."/>
            <person name="Ebbesson L."/>
            <person name="Teles M."/>
            <person name="MacKenzie S."/>
            <person name="Amaro C."/>
        </authorList>
    </citation>
    <scope>NUCLEOTIDE SEQUENCE</scope>
</reference>
<keyword evidence="1" id="KW-0812">Transmembrane</keyword>
<evidence type="ECO:0000256" key="1">
    <source>
        <dbReference type="SAM" id="Phobius"/>
    </source>
</evidence>